<sequence length="56" mass="5926">PSAHPQLSICGADSHWAFQSPDPSRSEDPQSPPPTSETQTPPQPVDPSAPPWLTAP</sequence>
<dbReference type="Proteomes" id="UP001529510">
    <property type="component" value="Unassembled WGS sequence"/>
</dbReference>
<evidence type="ECO:0000313" key="2">
    <source>
        <dbReference type="EMBL" id="KAL0186400.1"/>
    </source>
</evidence>
<dbReference type="EMBL" id="JAMKFB020000008">
    <property type="protein sequence ID" value="KAL0186400.1"/>
    <property type="molecule type" value="Genomic_DNA"/>
</dbReference>
<reference evidence="2 3" key="1">
    <citation type="submission" date="2024-05" db="EMBL/GenBank/DDBJ databases">
        <title>Genome sequencing and assembly of Indian major carp, Cirrhinus mrigala (Hamilton, 1822).</title>
        <authorList>
            <person name="Mohindra V."/>
            <person name="Chowdhury L.M."/>
            <person name="Lal K."/>
            <person name="Jena J.K."/>
        </authorList>
    </citation>
    <scope>NUCLEOTIDE SEQUENCE [LARGE SCALE GENOMIC DNA]</scope>
    <source>
        <strain evidence="2">CM1030</strain>
        <tissue evidence="2">Blood</tissue>
    </source>
</reference>
<feature type="compositionally biased region" description="Pro residues" evidence="1">
    <location>
        <begin position="30"/>
        <end position="50"/>
    </location>
</feature>
<feature type="non-terminal residue" evidence="2">
    <location>
        <position position="1"/>
    </location>
</feature>
<organism evidence="2 3">
    <name type="scientific">Cirrhinus mrigala</name>
    <name type="common">Mrigala</name>
    <dbReference type="NCBI Taxonomy" id="683832"/>
    <lineage>
        <taxon>Eukaryota</taxon>
        <taxon>Metazoa</taxon>
        <taxon>Chordata</taxon>
        <taxon>Craniata</taxon>
        <taxon>Vertebrata</taxon>
        <taxon>Euteleostomi</taxon>
        <taxon>Actinopterygii</taxon>
        <taxon>Neopterygii</taxon>
        <taxon>Teleostei</taxon>
        <taxon>Ostariophysi</taxon>
        <taxon>Cypriniformes</taxon>
        <taxon>Cyprinidae</taxon>
        <taxon>Labeoninae</taxon>
        <taxon>Labeonini</taxon>
        <taxon>Cirrhinus</taxon>
    </lineage>
</organism>
<keyword evidence="3" id="KW-1185">Reference proteome</keyword>
<feature type="region of interest" description="Disordered" evidence="1">
    <location>
        <begin position="1"/>
        <end position="56"/>
    </location>
</feature>
<comment type="caution">
    <text evidence="2">The sequence shown here is derived from an EMBL/GenBank/DDBJ whole genome shotgun (WGS) entry which is preliminary data.</text>
</comment>
<evidence type="ECO:0000313" key="3">
    <source>
        <dbReference type="Proteomes" id="UP001529510"/>
    </source>
</evidence>
<proteinExistence type="predicted"/>
<accession>A0ABD0QKU7</accession>
<gene>
    <name evidence="2" type="ORF">M9458_018070</name>
</gene>
<dbReference type="AlphaFoldDB" id="A0ABD0QKU7"/>
<protein>
    <submittedName>
        <fullName evidence="2">Uncharacterized protein</fullName>
    </submittedName>
</protein>
<evidence type="ECO:0000256" key="1">
    <source>
        <dbReference type="SAM" id="MobiDB-lite"/>
    </source>
</evidence>
<name>A0ABD0QKU7_CIRMR</name>
<feature type="non-terminal residue" evidence="2">
    <location>
        <position position="56"/>
    </location>
</feature>